<sequence length="529" mass="60348">MNIHRFQQRLSSLAALPLSPVLGLKGLEKESLRITCDGRIARTPHPQALGSALTHPHITTDYSEALLEFITPPAELPETGLGFLDEIHRFVYAVLPQDELLLCTSMPIGFDRDEDIPIARYGNSNIGRMKHIYRVGLAHRYGRAMQAIAGIHFNYSLPTALWPELSPLLELGPASQASQAAAYFALIRNVQRYGWLLLYLFGASPAVDRHFLTCRGGIPQGFEELTPDTFAPPFATSLRMSDIGYKNKTQAALFISTNTLDEYVRSLCHAIETPHPPYQAIGVKAGDHYRQLNANILQIENEYYSPIRPKQVARPYEKPTLALKRRGVRYVELRALDLDPFEPLGIGAGQMRFLELFLWFCLLQDSPPLEREEYQRCQQNLLLTAQRGRDPQLRLQDDGQEIPLRHWAERILACLEPLSRLFDEQGGDGAYGQALADQQCKVADAAHTPSARMIAEMTSRHEPFTAFALRLSQAHADHFRQRPLPEERYRWFEQQARRSWADQHRLEQEDRLSFEEFLRRYFSETCQAA</sequence>
<keyword evidence="4 8" id="KW-0317">Glutathione biosynthesis</keyword>
<proteinExistence type="inferred from homology"/>
<keyword evidence="5 8" id="KW-0547">Nucleotide-binding</keyword>
<dbReference type="GO" id="GO:0004357">
    <property type="term" value="F:glutamate-cysteine ligase activity"/>
    <property type="evidence" value="ECO:0007669"/>
    <property type="project" value="UniProtKB-UniRule"/>
</dbReference>
<dbReference type="PANTHER" id="PTHR38761:SF1">
    <property type="entry name" value="GLUTAMATE--CYSTEINE LIGASE"/>
    <property type="match status" value="1"/>
</dbReference>
<dbReference type="AlphaFoldDB" id="A0AAU9CMI3"/>
<evidence type="ECO:0000256" key="5">
    <source>
        <dbReference type="ARBA" id="ARBA00022741"/>
    </source>
</evidence>
<gene>
    <name evidence="8" type="primary">gshA</name>
    <name evidence="11" type="ORF">MIN45_P1207</name>
</gene>
<dbReference type="SUPFAM" id="SSF55931">
    <property type="entry name" value="Glutamine synthetase/guanido kinase"/>
    <property type="match status" value="1"/>
</dbReference>
<organism evidence="11 12">
    <name type="scientific">Methylomarinovum tepidoasis</name>
    <dbReference type="NCBI Taxonomy" id="2840183"/>
    <lineage>
        <taxon>Bacteria</taxon>
        <taxon>Pseudomonadati</taxon>
        <taxon>Pseudomonadota</taxon>
        <taxon>Gammaproteobacteria</taxon>
        <taxon>Methylococcales</taxon>
        <taxon>Methylothermaceae</taxon>
        <taxon>Methylomarinovum</taxon>
    </lineage>
</organism>
<accession>A0AAU9CMI3</accession>
<dbReference type="EMBL" id="AP024718">
    <property type="protein sequence ID" value="BCX88837.1"/>
    <property type="molecule type" value="Genomic_DNA"/>
</dbReference>
<dbReference type="KEGG" id="meiy:MIN45_P1207"/>
<evidence type="ECO:0000256" key="2">
    <source>
        <dbReference type="ARBA" id="ARBA00008772"/>
    </source>
</evidence>
<protein>
    <recommendedName>
        <fullName evidence="8">Glutamate--cysteine ligase</fullName>
        <ecNumber evidence="8">6.3.2.2</ecNumber>
    </recommendedName>
    <alternativeName>
        <fullName evidence="8">Gamma-ECS</fullName>
        <shortName evidence="8">GCS</shortName>
    </alternativeName>
    <alternativeName>
        <fullName evidence="8">Gamma-glutamylcysteine synthetase</fullName>
    </alternativeName>
</protein>
<evidence type="ECO:0000256" key="8">
    <source>
        <dbReference type="HAMAP-Rule" id="MF_00578"/>
    </source>
</evidence>
<dbReference type="NCBIfam" id="TIGR01434">
    <property type="entry name" value="glu_cys_ligase"/>
    <property type="match status" value="1"/>
</dbReference>
<evidence type="ECO:0000256" key="3">
    <source>
        <dbReference type="ARBA" id="ARBA00022598"/>
    </source>
</evidence>
<evidence type="ECO:0000256" key="1">
    <source>
        <dbReference type="ARBA" id="ARBA00005006"/>
    </source>
</evidence>
<evidence type="ECO:0000256" key="9">
    <source>
        <dbReference type="RuleBase" id="RU004391"/>
    </source>
</evidence>
<dbReference type="RefSeq" id="WP_286291027.1">
    <property type="nucleotide sequence ID" value="NZ_AP024718.1"/>
</dbReference>
<dbReference type="EC" id="6.3.2.2" evidence="8"/>
<evidence type="ECO:0000256" key="4">
    <source>
        <dbReference type="ARBA" id="ARBA00022684"/>
    </source>
</evidence>
<evidence type="ECO:0000313" key="11">
    <source>
        <dbReference type="EMBL" id="BCX88837.1"/>
    </source>
</evidence>
<reference evidence="12" key="1">
    <citation type="journal article" date="2024" name="Int. J. Syst. Evol. Microbiol.">
        <title>Methylomarinovum tepidoasis sp. nov., a moderately thermophilic methanotroph of the family Methylothermaceae isolated from a deep-sea hydrothermal field.</title>
        <authorList>
            <person name="Hirayama H."/>
            <person name="Takaki Y."/>
            <person name="Abe M."/>
            <person name="Miyazaki M."/>
            <person name="Uematsu K."/>
            <person name="Matsui Y."/>
            <person name="Takai K."/>
        </authorList>
    </citation>
    <scope>NUCLEOTIDE SEQUENCE [LARGE SCALE GENOMIC DNA]</scope>
    <source>
        <strain evidence="12">IN45</strain>
    </source>
</reference>
<comment type="pathway">
    <text evidence="1 8 9">Sulfur metabolism; glutathione biosynthesis; glutathione from L-cysteine and L-glutamate: step 1/2.</text>
</comment>
<keyword evidence="3 8" id="KW-0436">Ligase</keyword>
<dbReference type="InterPro" id="IPR006334">
    <property type="entry name" value="Glut_cys_ligase"/>
</dbReference>
<dbReference type="InterPro" id="IPR014746">
    <property type="entry name" value="Gln_synth/guanido_kin_cat_dom"/>
</dbReference>
<dbReference type="Gene3D" id="3.30.590.20">
    <property type="match status" value="1"/>
</dbReference>
<dbReference type="GO" id="GO:0046872">
    <property type="term" value="F:metal ion binding"/>
    <property type="evidence" value="ECO:0007669"/>
    <property type="project" value="TreeGrafter"/>
</dbReference>
<keyword evidence="12" id="KW-1185">Reference proteome</keyword>
<dbReference type="InterPro" id="IPR007370">
    <property type="entry name" value="Glu_cys_ligase"/>
</dbReference>
<evidence type="ECO:0000256" key="7">
    <source>
        <dbReference type="ARBA" id="ARBA00048819"/>
    </source>
</evidence>
<keyword evidence="6 8" id="KW-0067">ATP-binding</keyword>
<comment type="catalytic activity">
    <reaction evidence="7 8 9">
        <text>L-cysteine + L-glutamate + ATP = gamma-L-glutamyl-L-cysteine + ADP + phosphate + H(+)</text>
        <dbReference type="Rhea" id="RHEA:13285"/>
        <dbReference type="ChEBI" id="CHEBI:15378"/>
        <dbReference type="ChEBI" id="CHEBI:29985"/>
        <dbReference type="ChEBI" id="CHEBI:30616"/>
        <dbReference type="ChEBI" id="CHEBI:35235"/>
        <dbReference type="ChEBI" id="CHEBI:43474"/>
        <dbReference type="ChEBI" id="CHEBI:58173"/>
        <dbReference type="ChEBI" id="CHEBI:456216"/>
        <dbReference type="EC" id="6.3.2.2"/>
    </reaction>
</comment>
<dbReference type="GO" id="GO:0005524">
    <property type="term" value="F:ATP binding"/>
    <property type="evidence" value="ECO:0007669"/>
    <property type="project" value="UniProtKB-KW"/>
</dbReference>
<feature type="domain" description="Glutamate--cysteine ligase" evidence="10">
    <location>
        <begin position="24"/>
        <end position="381"/>
    </location>
</feature>
<dbReference type="GO" id="GO:0006750">
    <property type="term" value="P:glutathione biosynthetic process"/>
    <property type="evidence" value="ECO:0007669"/>
    <property type="project" value="UniProtKB-UniRule"/>
</dbReference>
<evidence type="ECO:0000313" key="12">
    <source>
        <dbReference type="Proteomes" id="UP001321450"/>
    </source>
</evidence>
<comment type="similarity">
    <text evidence="2 8">Belongs to the glutamate--cysteine ligase type 1 family. Type 1 subfamily.</text>
</comment>
<dbReference type="Pfam" id="PF04262">
    <property type="entry name" value="Glu_cys_ligase"/>
    <property type="match status" value="1"/>
</dbReference>
<name>A0AAU9CMI3_9GAMM</name>
<dbReference type="Proteomes" id="UP001321450">
    <property type="component" value="Chromosome"/>
</dbReference>
<dbReference type="PANTHER" id="PTHR38761">
    <property type="entry name" value="GLUTAMATE--CYSTEINE LIGASE"/>
    <property type="match status" value="1"/>
</dbReference>
<evidence type="ECO:0000259" key="10">
    <source>
        <dbReference type="Pfam" id="PF04262"/>
    </source>
</evidence>
<evidence type="ECO:0000256" key="6">
    <source>
        <dbReference type="ARBA" id="ARBA00022840"/>
    </source>
</evidence>
<dbReference type="HAMAP" id="MF_00578">
    <property type="entry name" value="Glu_cys_ligase"/>
    <property type="match status" value="1"/>
</dbReference>
<dbReference type="GO" id="GO:0005829">
    <property type="term" value="C:cytosol"/>
    <property type="evidence" value="ECO:0007669"/>
    <property type="project" value="TreeGrafter"/>
</dbReference>